<evidence type="ECO:0000313" key="3">
    <source>
        <dbReference type="Proteomes" id="UP001056500"/>
    </source>
</evidence>
<sequence length="232" mass="26795">MNYSGDTRLLVNVLGYGTMLLGLVLIWFRTQKEQEPGLSLKLFGYTFLAMFRFSINQLALPLGLVIAIFLLKRTQINKLAKQRAVWLGAILFLVGLLPMADWVENALHPRTQMSTYLNEDLTGKGFNLHVASPDQQLFYSVNEKDVRGRLIYEALRQSVYQKGVPLDIRSEEEYEMQLFQDTDQAKEGFRKLDFLVASDGSYVKLRYEGRTYAFVTTPEFQRLIREVFAEKE</sequence>
<feature type="transmembrane region" description="Helical" evidence="1">
    <location>
        <begin position="9"/>
        <end position="28"/>
    </location>
</feature>
<reference evidence="2" key="1">
    <citation type="submission" date="2022-06" db="EMBL/GenBank/DDBJ databases">
        <title>Genome sequencing of Brevibacillus sp. BB3-R1.</title>
        <authorList>
            <person name="Heo J."/>
            <person name="Lee D."/>
            <person name="Won M."/>
            <person name="Han B.-H."/>
            <person name="Hong S.-B."/>
            <person name="Kwon S.-W."/>
        </authorList>
    </citation>
    <scope>NUCLEOTIDE SEQUENCE</scope>
    <source>
        <strain evidence="2">BB3-R1</strain>
    </source>
</reference>
<name>A0ABY4WDI9_9BACL</name>
<dbReference type="RefSeq" id="WP_251872067.1">
    <property type="nucleotide sequence ID" value="NZ_CP098755.1"/>
</dbReference>
<keyword evidence="1" id="KW-0812">Transmembrane</keyword>
<keyword evidence="3" id="KW-1185">Reference proteome</keyword>
<gene>
    <name evidence="2" type="ORF">NDK47_22990</name>
</gene>
<evidence type="ECO:0000256" key="1">
    <source>
        <dbReference type="SAM" id="Phobius"/>
    </source>
</evidence>
<keyword evidence="1" id="KW-0472">Membrane</keyword>
<dbReference type="Proteomes" id="UP001056500">
    <property type="component" value="Chromosome"/>
</dbReference>
<dbReference type="EMBL" id="CP098755">
    <property type="protein sequence ID" value="USG64959.1"/>
    <property type="molecule type" value="Genomic_DNA"/>
</dbReference>
<feature type="transmembrane region" description="Helical" evidence="1">
    <location>
        <begin position="83"/>
        <end position="103"/>
    </location>
</feature>
<protein>
    <submittedName>
        <fullName evidence="2">Uncharacterized protein</fullName>
    </submittedName>
</protein>
<accession>A0ABY4WDI9</accession>
<feature type="transmembrane region" description="Helical" evidence="1">
    <location>
        <begin position="48"/>
        <end position="71"/>
    </location>
</feature>
<proteinExistence type="predicted"/>
<organism evidence="2 3">
    <name type="scientific">Brevibacillus ruminantium</name>
    <dbReference type="NCBI Taxonomy" id="2950604"/>
    <lineage>
        <taxon>Bacteria</taxon>
        <taxon>Bacillati</taxon>
        <taxon>Bacillota</taxon>
        <taxon>Bacilli</taxon>
        <taxon>Bacillales</taxon>
        <taxon>Paenibacillaceae</taxon>
        <taxon>Brevibacillus</taxon>
    </lineage>
</organism>
<keyword evidence="1" id="KW-1133">Transmembrane helix</keyword>
<evidence type="ECO:0000313" key="2">
    <source>
        <dbReference type="EMBL" id="USG64959.1"/>
    </source>
</evidence>